<dbReference type="Proteomes" id="UP000006073">
    <property type="component" value="Unassembled WGS sequence"/>
</dbReference>
<dbReference type="STRING" id="1189612.A33Q_0894"/>
<feature type="domain" description="SusD-like N-terminal" evidence="7">
    <location>
        <begin position="23"/>
        <end position="227"/>
    </location>
</feature>
<dbReference type="Gene3D" id="1.25.40.390">
    <property type="match status" value="1"/>
</dbReference>
<evidence type="ECO:0000256" key="5">
    <source>
        <dbReference type="ARBA" id="ARBA00023237"/>
    </source>
</evidence>
<keyword evidence="5" id="KW-0998">Cell outer membrane</keyword>
<dbReference type="InterPro" id="IPR033985">
    <property type="entry name" value="SusD-like_N"/>
</dbReference>
<comment type="subcellular location">
    <subcellularLocation>
        <location evidence="1">Cell outer membrane</location>
    </subcellularLocation>
</comment>
<accession>S2E338</accession>
<keyword evidence="4" id="KW-0472">Membrane</keyword>
<feature type="domain" description="RagB/SusD" evidence="6">
    <location>
        <begin position="326"/>
        <end position="453"/>
    </location>
</feature>
<evidence type="ECO:0000313" key="9">
    <source>
        <dbReference type="Proteomes" id="UP000006073"/>
    </source>
</evidence>
<dbReference type="Pfam" id="PF07980">
    <property type="entry name" value="SusD_RagB"/>
    <property type="match status" value="1"/>
</dbReference>
<organism evidence="8 9">
    <name type="scientific">Indibacter alkaliphilus (strain CCUG 57479 / KCTC 22604 / LW1)</name>
    <dbReference type="NCBI Taxonomy" id="1189612"/>
    <lineage>
        <taxon>Bacteria</taxon>
        <taxon>Pseudomonadati</taxon>
        <taxon>Bacteroidota</taxon>
        <taxon>Cytophagia</taxon>
        <taxon>Cytophagales</taxon>
        <taxon>Cyclobacteriaceae</taxon>
    </lineage>
</organism>
<evidence type="ECO:0000259" key="6">
    <source>
        <dbReference type="Pfam" id="PF07980"/>
    </source>
</evidence>
<dbReference type="GO" id="GO:0009279">
    <property type="term" value="C:cell outer membrane"/>
    <property type="evidence" value="ECO:0007669"/>
    <property type="project" value="UniProtKB-SubCell"/>
</dbReference>
<evidence type="ECO:0000259" key="7">
    <source>
        <dbReference type="Pfam" id="PF14322"/>
    </source>
</evidence>
<dbReference type="PROSITE" id="PS51257">
    <property type="entry name" value="PROKAR_LIPOPROTEIN"/>
    <property type="match status" value="1"/>
</dbReference>
<dbReference type="eggNOG" id="COG1834">
    <property type="taxonomic scope" value="Bacteria"/>
</dbReference>
<evidence type="ECO:0008006" key="10">
    <source>
        <dbReference type="Google" id="ProtNLM"/>
    </source>
</evidence>
<dbReference type="AlphaFoldDB" id="S2E338"/>
<evidence type="ECO:0000256" key="3">
    <source>
        <dbReference type="ARBA" id="ARBA00022729"/>
    </source>
</evidence>
<dbReference type="SUPFAM" id="SSF48452">
    <property type="entry name" value="TPR-like"/>
    <property type="match status" value="1"/>
</dbReference>
<name>S2E338_INDAL</name>
<dbReference type="Pfam" id="PF14322">
    <property type="entry name" value="SusD-like_3"/>
    <property type="match status" value="1"/>
</dbReference>
<gene>
    <name evidence="8" type="ORF">A33Q_0894</name>
</gene>
<keyword evidence="3" id="KW-0732">Signal</keyword>
<dbReference type="RefSeq" id="WP_009035918.1">
    <property type="nucleotide sequence ID" value="NZ_ALWO02000021.1"/>
</dbReference>
<evidence type="ECO:0000313" key="8">
    <source>
        <dbReference type="EMBL" id="EOZ98911.1"/>
    </source>
</evidence>
<comment type="caution">
    <text evidence="8">The sequence shown here is derived from an EMBL/GenBank/DDBJ whole genome shotgun (WGS) entry which is preliminary data.</text>
</comment>
<proteinExistence type="inferred from homology"/>
<dbReference type="InterPro" id="IPR012944">
    <property type="entry name" value="SusD_RagB_dom"/>
</dbReference>
<evidence type="ECO:0000256" key="4">
    <source>
        <dbReference type="ARBA" id="ARBA00023136"/>
    </source>
</evidence>
<keyword evidence="9" id="KW-1185">Reference proteome</keyword>
<dbReference type="CDD" id="cd08977">
    <property type="entry name" value="SusD"/>
    <property type="match status" value="1"/>
</dbReference>
<reference evidence="8 9" key="1">
    <citation type="journal article" date="2013" name="Genome Announc.">
        <title>Draft Genome Sequence of Indibacter alkaliphilus Strain LW1T, Isolated from Lonar Lake, a Haloalkaline Lake in the Buldana District of Maharashtra, India.</title>
        <authorList>
            <person name="Singh A."/>
            <person name="Kumar Jangir P."/>
            <person name="Sharma R."/>
            <person name="Singh A."/>
            <person name="Kumar Pinnaka A."/>
            <person name="Shivaji S."/>
        </authorList>
    </citation>
    <scope>NUCLEOTIDE SEQUENCE [LARGE SCALE GENOMIC DNA]</scope>
    <source>
        <strain evidence="9">CCUG 57479 / KCTC 22604 / LW1</strain>
    </source>
</reference>
<sequence length="457" mass="51828">MKTYWKKSLPMICLIWLIAGCTEFLDEKPDISMVVPRSLDELQGLLDDSVLRRMNTGPSGAIISADDIRLSENGFAIRTILDRQMYTWDKELMVGVPNFSDWSITYQQVFNANLVLDRIESIEPKTSQESIQKQEIIGRALFYRSFAFHHLMEIFCLPYNPSTASANLGLPLRKSSNINIQVQRSSLEETFQLIMDDLREALELLPDRIDVITRPSKVSANALLARLSMIAGDFDAAVTYASNAIALGNGLMDYSQINSNLIIPIPFTSNTELIFHQSAGTGSLSFSPETLVSDEVFDLYGEGDLRKEVFFRAVPSGFNFNGNYSGQTSWFTGLAMDEVYLNLAESLARLGRGEEAVDYLNELLEKRFDPEYFVPVGFSDDLEILERVIVERRKTLCFRPTRWMDLRRYNQEPSRAKTLVREAGGQVYRLEPNSVNYALPIPENDIELGGLEQNKRE</sequence>
<evidence type="ECO:0000256" key="2">
    <source>
        <dbReference type="ARBA" id="ARBA00006275"/>
    </source>
</evidence>
<protein>
    <recommendedName>
        <fullName evidence="10">SusD family protein</fullName>
    </recommendedName>
</protein>
<comment type="similarity">
    <text evidence="2">Belongs to the SusD family.</text>
</comment>
<dbReference type="InterPro" id="IPR011990">
    <property type="entry name" value="TPR-like_helical_dom_sf"/>
</dbReference>
<dbReference type="OrthoDB" id="653598at2"/>
<dbReference type="EMBL" id="ALWO02000021">
    <property type="protein sequence ID" value="EOZ98911.1"/>
    <property type="molecule type" value="Genomic_DNA"/>
</dbReference>
<evidence type="ECO:0000256" key="1">
    <source>
        <dbReference type="ARBA" id="ARBA00004442"/>
    </source>
</evidence>